<dbReference type="PANTHER" id="PTHR43304">
    <property type="entry name" value="PHYTOCHROME-LIKE PROTEIN CPH1"/>
    <property type="match status" value="1"/>
</dbReference>
<dbReference type="SUPFAM" id="SSF55785">
    <property type="entry name" value="PYP-like sensor domain (PAS domain)"/>
    <property type="match status" value="3"/>
</dbReference>
<dbReference type="SMART" id="SM00091">
    <property type="entry name" value="PAS"/>
    <property type="match status" value="2"/>
</dbReference>
<feature type="domain" description="PAC" evidence="7">
    <location>
        <begin position="120"/>
        <end position="171"/>
    </location>
</feature>
<dbReference type="AlphaFoldDB" id="X1JVE6"/>
<dbReference type="SMART" id="SM00086">
    <property type="entry name" value="PAC"/>
    <property type="match status" value="2"/>
</dbReference>
<dbReference type="NCBIfam" id="TIGR00229">
    <property type="entry name" value="sensory_box"/>
    <property type="match status" value="2"/>
</dbReference>
<dbReference type="Gene3D" id="3.30.450.20">
    <property type="entry name" value="PAS domain"/>
    <property type="match status" value="3"/>
</dbReference>
<feature type="domain" description="PAS" evidence="6">
    <location>
        <begin position="46"/>
        <end position="88"/>
    </location>
</feature>
<evidence type="ECO:0000256" key="5">
    <source>
        <dbReference type="ARBA" id="ARBA00022777"/>
    </source>
</evidence>
<dbReference type="InterPro" id="IPR000700">
    <property type="entry name" value="PAS-assoc_C"/>
</dbReference>
<keyword evidence="4" id="KW-0808">Transferase</keyword>
<evidence type="ECO:0000259" key="6">
    <source>
        <dbReference type="PROSITE" id="PS50112"/>
    </source>
</evidence>
<dbReference type="Pfam" id="PF13426">
    <property type="entry name" value="PAS_9"/>
    <property type="match status" value="2"/>
</dbReference>
<feature type="non-terminal residue" evidence="8">
    <location>
        <position position="272"/>
    </location>
</feature>
<feature type="domain" description="PAC" evidence="7">
    <location>
        <begin position="1"/>
        <end position="45"/>
    </location>
</feature>
<accession>X1JVE6</accession>
<gene>
    <name evidence="8" type="ORF">S03H2_41920</name>
</gene>
<dbReference type="PROSITE" id="PS50112">
    <property type="entry name" value="PAS"/>
    <property type="match status" value="1"/>
</dbReference>
<dbReference type="EMBL" id="BARU01026067">
    <property type="protein sequence ID" value="GAH73763.1"/>
    <property type="molecule type" value="Genomic_DNA"/>
</dbReference>
<comment type="catalytic activity">
    <reaction evidence="1">
        <text>ATP + protein L-histidine = ADP + protein N-phospho-L-histidine.</text>
        <dbReference type="EC" id="2.7.13.3"/>
    </reaction>
</comment>
<name>X1JVE6_9ZZZZ</name>
<comment type="caution">
    <text evidence="8">The sequence shown here is derived from an EMBL/GenBank/DDBJ whole genome shotgun (WGS) entry which is preliminary data.</text>
</comment>
<sequence>EKDGTYYIGEFNATVIKDAQGKPKAFLASIRDISKKKKVEEALKQSEIRYKSLFDLSLLCIYIHDFEGKFLDANDAALDILGYKREEIPNINLATLLDVDQLSKAYRMIEEIKNIGFQKEAVEYRLLRKDGDFVWVEAEGTLLHKNGKPFAIQGIARDITKRVITLEALRQSEQKYKTLTENVNVGIYRNTIGPTGEFIEANPAIVKMFGHESKDAFLAIDVADLYQNPDDRKKFNEKMLVYGYVKDEILLLKKKNGSPFFASVSAVAVKDE</sequence>
<proteinExistence type="predicted"/>
<keyword evidence="3" id="KW-0597">Phosphoprotein</keyword>
<evidence type="ECO:0000256" key="2">
    <source>
        <dbReference type="ARBA" id="ARBA00012438"/>
    </source>
</evidence>
<dbReference type="InterPro" id="IPR052162">
    <property type="entry name" value="Sensor_kinase/Photoreceptor"/>
</dbReference>
<evidence type="ECO:0000256" key="4">
    <source>
        <dbReference type="ARBA" id="ARBA00022679"/>
    </source>
</evidence>
<feature type="non-terminal residue" evidence="8">
    <location>
        <position position="1"/>
    </location>
</feature>
<dbReference type="InterPro" id="IPR035965">
    <property type="entry name" value="PAS-like_dom_sf"/>
</dbReference>
<reference evidence="8" key="1">
    <citation type="journal article" date="2014" name="Front. Microbiol.">
        <title>High frequency of phylogenetically diverse reductive dehalogenase-homologous genes in deep subseafloor sedimentary metagenomes.</title>
        <authorList>
            <person name="Kawai M."/>
            <person name="Futagami T."/>
            <person name="Toyoda A."/>
            <person name="Takaki Y."/>
            <person name="Nishi S."/>
            <person name="Hori S."/>
            <person name="Arai W."/>
            <person name="Tsubouchi T."/>
            <person name="Morono Y."/>
            <person name="Uchiyama I."/>
            <person name="Ito T."/>
            <person name="Fujiyama A."/>
            <person name="Inagaki F."/>
            <person name="Takami H."/>
        </authorList>
    </citation>
    <scope>NUCLEOTIDE SEQUENCE</scope>
    <source>
        <strain evidence="8">Expedition CK06-06</strain>
    </source>
</reference>
<organism evidence="8">
    <name type="scientific">marine sediment metagenome</name>
    <dbReference type="NCBI Taxonomy" id="412755"/>
    <lineage>
        <taxon>unclassified sequences</taxon>
        <taxon>metagenomes</taxon>
        <taxon>ecological metagenomes</taxon>
    </lineage>
</organism>
<evidence type="ECO:0000313" key="8">
    <source>
        <dbReference type="EMBL" id="GAH73763.1"/>
    </source>
</evidence>
<keyword evidence="5" id="KW-0418">Kinase</keyword>
<dbReference type="EC" id="2.7.13.3" evidence="2"/>
<dbReference type="GO" id="GO:0004673">
    <property type="term" value="F:protein histidine kinase activity"/>
    <property type="evidence" value="ECO:0007669"/>
    <property type="project" value="UniProtKB-EC"/>
</dbReference>
<evidence type="ECO:0000256" key="3">
    <source>
        <dbReference type="ARBA" id="ARBA00022553"/>
    </source>
</evidence>
<evidence type="ECO:0000256" key="1">
    <source>
        <dbReference type="ARBA" id="ARBA00000085"/>
    </source>
</evidence>
<dbReference type="CDD" id="cd00130">
    <property type="entry name" value="PAS"/>
    <property type="match status" value="2"/>
</dbReference>
<dbReference type="InterPro" id="IPR001610">
    <property type="entry name" value="PAC"/>
</dbReference>
<evidence type="ECO:0000259" key="7">
    <source>
        <dbReference type="PROSITE" id="PS50113"/>
    </source>
</evidence>
<dbReference type="InterPro" id="IPR000014">
    <property type="entry name" value="PAS"/>
</dbReference>
<dbReference type="PROSITE" id="PS50113">
    <property type="entry name" value="PAC"/>
    <property type="match status" value="2"/>
</dbReference>
<protein>
    <recommendedName>
        <fullName evidence="2">histidine kinase</fullName>
        <ecNumber evidence="2">2.7.13.3</ecNumber>
    </recommendedName>
</protein>
<dbReference type="PANTHER" id="PTHR43304:SF1">
    <property type="entry name" value="PAC DOMAIN-CONTAINING PROTEIN"/>
    <property type="match status" value="1"/>
</dbReference>